<protein>
    <submittedName>
        <fullName evidence="1">Uncharacterized protein</fullName>
    </submittedName>
</protein>
<gene>
    <name evidence="1" type="ORF">EJ419_01545</name>
</gene>
<dbReference type="OrthoDB" id="3238427at2"/>
<evidence type="ECO:0000313" key="2">
    <source>
        <dbReference type="Proteomes" id="UP000291289"/>
    </source>
</evidence>
<dbReference type="EMBL" id="RXLP01000004">
    <property type="protein sequence ID" value="TCD54809.1"/>
    <property type="molecule type" value="Genomic_DNA"/>
</dbReference>
<dbReference type="AlphaFoldDB" id="A0A4V2MU30"/>
<dbReference type="Proteomes" id="UP000291289">
    <property type="component" value="Unassembled WGS sequence"/>
</dbReference>
<proteinExistence type="predicted"/>
<sequence length="155" mass="17487">MIDNSELTFDTYYHIGTKKENIKFHIAQCVNGDIDKQTCIKLAYSSCNMACLAIDVVRGRLGFNMLNSLAHPKVISRLNSLSVLLCEENGSSQIVWADRACKHLPIIIRTFNGFAVSPVRFNANVGLMLAGKPCWAYVVFRFNGRKWVCTSCDFW</sequence>
<keyword evidence="2" id="KW-1185">Reference proteome</keyword>
<name>A0A4V2MU30_9BIFI</name>
<dbReference type="RefSeq" id="WP_131283159.1">
    <property type="nucleotide sequence ID" value="NZ_RXLP01000004.1"/>
</dbReference>
<reference evidence="1 2" key="1">
    <citation type="submission" date="2018-12" db="EMBL/GenBank/DDBJ databases">
        <title>Alloscrdovia theropitheci sp. nov: a novel taxon from the feces of the bleeding-herat monkey (Theropithecus geleda).</title>
        <authorList>
            <person name="Modesto M."/>
        </authorList>
    </citation>
    <scope>NUCLEOTIDE SEQUENCE [LARGE SCALE GENOMIC DNA]</scope>
    <source>
        <strain evidence="1 2">GLDI4/2</strain>
    </source>
</reference>
<evidence type="ECO:0000313" key="1">
    <source>
        <dbReference type="EMBL" id="TCD54809.1"/>
    </source>
</evidence>
<accession>A0A4V2MU30</accession>
<organism evidence="1 2">
    <name type="scientific">Alloscardovia theropitheci</name>
    <dbReference type="NCBI Taxonomy" id="2496842"/>
    <lineage>
        <taxon>Bacteria</taxon>
        <taxon>Bacillati</taxon>
        <taxon>Actinomycetota</taxon>
        <taxon>Actinomycetes</taxon>
        <taxon>Bifidobacteriales</taxon>
        <taxon>Bifidobacteriaceae</taxon>
        <taxon>Alloscardovia</taxon>
    </lineage>
</organism>
<comment type="caution">
    <text evidence="1">The sequence shown here is derived from an EMBL/GenBank/DDBJ whole genome shotgun (WGS) entry which is preliminary data.</text>
</comment>